<dbReference type="SMART" id="SM00440">
    <property type="entry name" value="ZnF_C2C2"/>
    <property type="match status" value="1"/>
</dbReference>
<comment type="caution">
    <text evidence="8">The sequence shown here is derived from an EMBL/GenBank/DDBJ whole genome shotgun (WGS) entry which is preliminary data.</text>
</comment>
<dbReference type="AlphaFoldDB" id="A0A086KXJ6"/>
<sequence>MPPPRPSSRSLSSDALLLAQAASSLVVPLGADSALSSLLPPESSPCQRLLHQSAQSLDDSVEYFALLHRLGDDAETVAGPAKFIYQGTGFRRASLSPSGVAEASEREDESAQPRRRPADARSLVGVACSQGVSYDWLLALGCLNCGRSVTVADDLLPLLEEEDRLDASAALVCRGCGHHIAPLHGANESDSLVDCMQQSRRRHQAEAADAELNGERKTDVKRENKGANKGDGWGDGGELGETANAATASRALTEDGVYLFGQRKQHRLGDFSKRWWQQRFLGERFGERLLEQQLRLVQAFSGAKKGVVCKETCEACGHGEAFFSTFQARSADEGMTVMYECVKCGHRRVFNN</sequence>
<evidence type="ECO:0000256" key="6">
    <source>
        <dbReference type="SAM" id="MobiDB-lite"/>
    </source>
</evidence>
<dbReference type="SUPFAM" id="SSF57783">
    <property type="entry name" value="Zinc beta-ribbon"/>
    <property type="match status" value="1"/>
</dbReference>
<gene>
    <name evidence="8" type="ORF">TGP89_250060</name>
</gene>
<protein>
    <recommendedName>
        <fullName evidence="1">DNA-directed RNA polymerase I subunit RPA12</fullName>
    </recommendedName>
</protein>
<reference evidence="8 9" key="1">
    <citation type="submission" date="2014-03" db="EMBL/GenBank/DDBJ databases">
        <authorList>
            <person name="Sibley D."/>
            <person name="Venepally P."/>
            <person name="Karamycheva S."/>
            <person name="Hadjithomas M."/>
            <person name="Khan A."/>
            <person name="Brunk B."/>
            <person name="Roos D."/>
            <person name="Caler E."/>
            <person name="Lorenzi H."/>
        </authorList>
    </citation>
    <scope>NUCLEOTIDE SEQUENCE [LARGE SCALE GENOMIC DNA]</scope>
    <source>
        <strain evidence="9">p89</strain>
    </source>
</reference>
<dbReference type="PANTHER" id="PTHR11239">
    <property type="entry name" value="DNA-DIRECTED RNA POLYMERASE"/>
    <property type="match status" value="1"/>
</dbReference>
<dbReference type="GO" id="GO:0003899">
    <property type="term" value="F:DNA-directed RNA polymerase activity"/>
    <property type="evidence" value="ECO:0007669"/>
    <property type="project" value="InterPro"/>
</dbReference>
<evidence type="ECO:0000259" key="7">
    <source>
        <dbReference type="PROSITE" id="PS51133"/>
    </source>
</evidence>
<feature type="region of interest" description="Disordered" evidence="6">
    <location>
        <begin position="204"/>
        <end position="238"/>
    </location>
</feature>
<name>A0A086KXJ6_TOXGO</name>
<dbReference type="Gene3D" id="2.20.25.10">
    <property type="match status" value="1"/>
</dbReference>
<dbReference type="CDD" id="cd10507">
    <property type="entry name" value="Zn-ribbon_RPA12"/>
    <property type="match status" value="1"/>
</dbReference>
<dbReference type="Proteomes" id="UP000028828">
    <property type="component" value="Unassembled WGS sequence"/>
</dbReference>
<dbReference type="GO" id="GO:0000428">
    <property type="term" value="C:DNA-directed RNA polymerase complex"/>
    <property type="evidence" value="ECO:0007669"/>
    <property type="project" value="UniProtKB-KW"/>
</dbReference>
<keyword evidence="2" id="KW-0479">Metal-binding</keyword>
<keyword evidence="8" id="KW-0240">DNA-directed RNA polymerase</keyword>
<dbReference type="VEuPathDB" id="ToxoDB:TGP89_250060"/>
<dbReference type="OrthoDB" id="282152at2759"/>
<evidence type="ECO:0000313" key="9">
    <source>
        <dbReference type="Proteomes" id="UP000028828"/>
    </source>
</evidence>
<dbReference type="GO" id="GO:0003676">
    <property type="term" value="F:nucleic acid binding"/>
    <property type="evidence" value="ECO:0007669"/>
    <property type="project" value="InterPro"/>
</dbReference>
<feature type="compositionally biased region" description="Basic and acidic residues" evidence="6">
    <location>
        <begin position="213"/>
        <end position="228"/>
    </location>
</feature>
<keyword evidence="8" id="KW-0804">Transcription</keyword>
<feature type="domain" description="TFIIS-type" evidence="7">
    <location>
        <begin position="309"/>
        <end position="349"/>
    </location>
</feature>
<organism evidence="8 9">
    <name type="scientific">Toxoplasma gondii p89</name>
    <dbReference type="NCBI Taxonomy" id="943119"/>
    <lineage>
        <taxon>Eukaryota</taxon>
        <taxon>Sar</taxon>
        <taxon>Alveolata</taxon>
        <taxon>Apicomplexa</taxon>
        <taxon>Conoidasida</taxon>
        <taxon>Coccidia</taxon>
        <taxon>Eucoccidiorida</taxon>
        <taxon>Eimeriorina</taxon>
        <taxon>Sarcocystidae</taxon>
        <taxon>Toxoplasma</taxon>
    </lineage>
</organism>
<dbReference type="GO" id="GO:0006351">
    <property type="term" value="P:DNA-templated transcription"/>
    <property type="evidence" value="ECO:0007669"/>
    <property type="project" value="InterPro"/>
</dbReference>
<feature type="region of interest" description="Disordered" evidence="6">
    <location>
        <begin position="96"/>
        <end position="119"/>
    </location>
</feature>
<dbReference type="InterPro" id="IPR001222">
    <property type="entry name" value="Znf_TFIIS"/>
</dbReference>
<dbReference type="EMBL" id="AEYI02000466">
    <property type="protein sequence ID" value="KFG49114.1"/>
    <property type="molecule type" value="Genomic_DNA"/>
</dbReference>
<feature type="compositionally biased region" description="Basic and acidic residues" evidence="6">
    <location>
        <begin position="109"/>
        <end position="119"/>
    </location>
</feature>
<evidence type="ECO:0000256" key="4">
    <source>
        <dbReference type="ARBA" id="ARBA00022833"/>
    </source>
</evidence>
<accession>A0A086KXJ6</accession>
<evidence type="ECO:0000313" key="8">
    <source>
        <dbReference type="EMBL" id="KFG49114.1"/>
    </source>
</evidence>
<evidence type="ECO:0000256" key="5">
    <source>
        <dbReference type="PROSITE-ProRule" id="PRU00472"/>
    </source>
</evidence>
<keyword evidence="3 5" id="KW-0863">Zinc-finger</keyword>
<dbReference type="PANTHER" id="PTHR11239:SF12">
    <property type="entry name" value="DNA-DIRECTED RNA POLYMERASE III SUBUNIT RPC10"/>
    <property type="match status" value="1"/>
</dbReference>
<feature type="compositionally biased region" description="Gly residues" evidence="6">
    <location>
        <begin position="229"/>
        <end position="238"/>
    </location>
</feature>
<dbReference type="GO" id="GO:0008270">
    <property type="term" value="F:zinc ion binding"/>
    <property type="evidence" value="ECO:0007669"/>
    <property type="project" value="UniProtKB-KW"/>
</dbReference>
<dbReference type="InterPro" id="IPR034004">
    <property type="entry name" value="Zn_ribbon_RPA12_C"/>
</dbReference>
<proteinExistence type="predicted"/>
<evidence type="ECO:0000256" key="1">
    <source>
        <dbReference type="ARBA" id="ARBA00018784"/>
    </source>
</evidence>
<dbReference type="InterPro" id="IPR012164">
    <property type="entry name" value="Rpa12/Rpb9/Rpc10/TFS"/>
</dbReference>
<evidence type="ECO:0000256" key="2">
    <source>
        <dbReference type="ARBA" id="ARBA00022723"/>
    </source>
</evidence>
<evidence type="ECO:0000256" key="3">
    <source>
        <dbReference type="ARBA" id="ARBA00022771"/>
    </source>
</evidence>
<dbReference type="PROSITE" id="PS51133">
    <property type="entry name" value="ZF_TFIIS_2"/>
    <property type="match status" value="1"/>
</dbReference>
<dbReference type="Pfam" id="PF01096">
    <property type="entry name" value="Zn_ribbon_TFIIS"/>
    <property type="match status" value="1"/>
</dbReference>
<keyword evidence="4" id="KW-0862">Zinc</keyword>